<comment type="caution">
    <text evidence="2">The sequence shown here is derived from an EMBL/GenBank/DDBJ whole genome shotgun (WGS) entry which is preliminary data.</text>
</comment>
<sequence length="81" mass="8193">MSGMPTPRTSPSLLSSDTCTGAPLGVGDEDGLGDPGRADELAGGGIHTLLAELPPVLPAQAPRVEASAAPPRRKNERLVVP</sequence>
<protein>
    <submittedName>
        <fullName evidence="2">Uncharacterized protein</fullName>
    </submittedName>
</protein>
<accession>A0ABP9S2J6</accession>
<keyword evidence="3" id="KW-1185">Reference proteome</keyword>
<reference evidence="3" key="1">
    <citation type="journal article" date="2019" name="Int. J. Syst. Evol. Microbiol.">
        <title>The Global Catalogue of Microorganisms (GCM) 10K type strain sequencing project: providing services to taxonomists for standard genome sequencing and annotation.</title>
        <authorList>
            <consortium name="The Broad Institute Genomics Platform"/>
            <consortium name="The Broad Institute Genome Sequencing Center for Infectious Disease"/>
            <person name="Wu L."/>
            <person name="Ma J."/>
        </authorList>
    </citation>
    <scope>NUCLEOTIDE SEQUENCE [LARGE SCALE GENOMIC DNA]</scope>
    <source>
        <strain evidence="3">JCM 18304</strain>
    </source>
</reference>
<evidence type="ECO:0000256" key="1">
    <source>
        <dbReference type="SAM" id="MobiDB-lite"/>
    </source>
</evidence>
<feature type="region of interest" description="Disordered" evidence="1">
    <location>
        <begin position="1"/>
        <end position="39"/>
    </location>
</feature>
<evidence type="ECO:0000313" key="2">
    <source>
        <dbReference type="EMBL" id="GAA5190090.1"/>
    </source>
</evidence>
<feature type="region of interest" description="Disordered" evidence="1">
    <location>
        <begin position="61"/>
        <end position="81"/>
    </location>
</feature>
<dbReference type="EMBL" id="BAABJQ010000013">
    <property type="protein sequence ID" value="GAA5190090.1"/>
    <property type="molecule type" value="Genomic_DNA"/>
</dbReference>
<gene>
    <name evidence="2" type="ORF">GCM10023322_44370</name>
</gene>
<dbReference type="Proteomes" id="UP001501570">
    <property type="component" value="Unassembled WGS sequence"/>
</dbReference>
<evidence type="ECO:0000313" key="3">
    <source>
        <dbReference type="Proteomes" id="UP001501570"/>
    </source>
</evidence>
<organism evidence="2 3">
    <name type="scientific">Rugosimonospora acidiphila</name>
    <dbReference type="NCBI Taxonomy" id="556531"/>
    <lineage>
        <taxon>Bacteria</taxon>
        <taxon>Bacillati</taxon>
        <taxon>Actinomycetota</taxon>
        <taxon>Actinomycetes</taxon>
        <taxon>Micromonosporales</taxon>
        <taxon>Micromonosporaceae</taxon>
        <taxon>Rugosimonospora</taxon>
    </lineage>
</organism>
<name>A0ABP9S2J6_9ACTN</name>
<feature type="compositionally biased region" description="Low complexity" evidence="1">
    <location>
        <begin position="1"/>
        <end position="16"/>
    </location>
</feature>
<proteinExistence type="predicted"/>